<gene>
    <name evidence="2" type="ORF">FE840_008680</name>
</gene>
<proteinExistence type="predicted"/>
<protein>
    <submittedName>
        <fullName evidence="2">DUF2188 domain-containing protein</fullName>
    </submittedName>
</protein>
<dbReference type="Proteomes" id="UP000308530">
    <property type="component" value="Chromosome"/>
</dbReference>
<evidence type="ECO:0000256" key="1">
    <source>
        <dbReference type="SAM" id="MobiDB-lite"/>
    </source>
</evidence>
<feature type="region of interest" description="Disordered" evidence="1">
    <location>
        <begin position="58"/>
        <end position="84"/>
    </location>
</feature>
<dbReference type="Pfam" id="PF09954">
    <property type="entry name" value="DUF2188"/>
    <property type="match status" value="1"/>
</dbReference>
<name>A0ABX6QLZ8_9HYPH</name>
<evidence type="ECO:0000313" key="3">
    <source>
        <dbReference type="Proteomes" id="UP000308530"/>
    </source>
</evidence>
<dbReference type="EMBL" id="CP058350">
    <property type="protein sequence ID" value="QLF69611.1"/>
    <property type="molecule type" value="Genomic_DNA"/>
</dbReference>
<dbReference type="InterPro" id="IPR018691">
    <property type="entry name" value="DUF2188"/>
</dbReference>
<organism evidence="2 3">
    <name type="scientific">Peteryoungia desertarenae</name>
    <dbReference type="NCBI Taxonomy" id="1813451"/>
    <lineage>
        <taxon>Bacteria</taxon>
        <taxon>Pseudomonadati</taxon>
        <taxon>Pseudomonadota</taxon>
        <taxon>Alphaproteobacteria</taxon>
        <taxon>Hyphomicrobiales</taxon>
        <taxon>Rhizobiaceae</taxon>
        <taxon>Peteryoungia</taxon>
    </lineage>
</organism>
<feature type="compositionally biased region" description="Basic and acidic residues" evidence="1">
    <location>
        <begin position="58"/>
        <end position="74"/>
    </location>
</feature>
<keyword evidence="3" id="KW-1185">Reference proteome</keyword>
<sequence>MQKITYHIVRHDDGFAYRLGDVYSEPFASHQDAVVAARQAAASQQLAGGDADIAWQDEAGHWHHERVDGADRPMTDVVDDVDDD</sequence>
<dbReference type="RefSeq" id="WP_138285258.1">
    <property type="nucleotide sequence ID" value="NZ_CP058350.1"/>
</dbReference>
<reference evidence="2 3" key="1">
    <citation type="submission" date="2020-06" db="EMBL/GenBank/DDBJ databases">
        <title>Genome sequence of Rhizobium sp strain ADMK78.</title>
        <authorList>
            <person name="Rahi P."/>
        </authorList>
    </citation>
    <scope>NUCLEOTIDE SEQUENCE [LARGE SCALE GENOMIC DNA]</scope>
    <source>
        <strain evidence="2 3">ADMK78</strain>
    </source>
</reference>
<evidence type="ECO:0000313" key="2">
    <source>
        <dbReference type="EMBL" id="QLF69611.1"/>
    </source>
</evidence>
<accession>A0ABX6QLZ8</accession>